<accession>A0A9N8Z3K2</accession>
<dbReference type="Proteomes" id="UP000789570">
    <property type="component" value="Unassembled WGS sequence"/>
</dbReference>
<reference evidence="1" key="1">
    <citation type="submission" date="2021-06" db="EMBL/GenBank/DDBJ databases">
        <authorList>
            <person name="Kallberg Y."/>
            <person name="Tangrot J."/>
            <person name="Rosling A."/>
        </authorList>
    </citation>
    <scope>NUCLEOTIDE SEQUENCE</scope>
    <source>
        <strain evidence="1">UK204</strain>
    </source>
</reference>
<evidence type="ECO:0000313" key="2">
    <source>
        <dbReference type="Proteomes" id="UP000789570"/>
    </source>
</evidence>
<dbReference type="AlphaFoldDB" id="A0A9N8Z3K2"/>
<proteinExistence type="predicted"/>
<dbReference type="OrthoDB" id="2368279at2759"/>
<name>A0A9N8Z3K2_9GLOM</name>
<sequence>MFCKKAGIYIPNQVEVKKQIRCEKYHVIDTSKQLEIIGRWLVRIAKLSEDKFKNTTLTVIAPSIFQILKGICLTKCTSECVTSESTFEESSDISSLFMLHVSMQLKQIIITQKDLEIQFYRN</sequence>
<protein>
    <submittedName>
        <fullName evidence="1">14827_t:CDS:1</fullName>
    </submittedName>
</protein>
<comment type="caution">
    <text evidence="1">The sequence shown here is derived from an EMBL/GenBank/DDBJ whole genome shotgun (WGS) entry which is preliminary data.</text>
</comment>
<keyword evidence="2" id="KW-1185">Reference proteome</keyword>
<dbReference type="EMBL" id="CAJVPQ010000315">
    <property type="protein sequence ID" value="CAG8469796.1"/>
    <property type="molecule type" value="Genomic_DNA"/>
</dbReference>
<organism evidence="1 2">
    <name type="scientific">Funneliformis caledonium</name>
    <dbReference type="NCBI Taxonomy" id="1117310"/>
    <lineage>
        <taxon>Eukaryota</taxon>
        <taxon>Fungi</taxon>
        <taxon>Fungi incertae sedis</taxon>
        <taxon>Mucoromycota</taxon>
        <taxon>Glomeromycotina</taxon>
        <taxon>Glomeromycetes</taxon>
        <taxon>Glomerales</taxon>
        <taxon>Glomeraceae</taxon>
        <taxon>Funneliformis</taxon>
    </lineage>
</organism>
<evidence type="ECO:0000313" key="1">
    <source>
        <dbReference type="EMBL" id="CAG8469796.1"/>
    </source>
</evidence>
<gene>
    <name evidence="1" type="ORF">FCALED_LOCUS2164</name>
</gene>